<evidence type="ECO:0000313" key="2">
    <source>
        <dbReference type="EMBL" id="TNN63395.1"/>
    </source>
</evidence>
<gene>
    <name evidence="2" type="ORF">EYF80_026351</name>
</gene>
<proteinExistence type="predicted"/>
<feature type="compositionally biased region" description="Basic and acidic residues" evidence="1">
    <location>
        <begin position="16"/>
        <end position="26"/>
    </location>
</feature>
<accession>A0A4Z2HDQ5</accession>
<organism evidence="2 3">
    <name type="scientific">Liparis tanakae</name>
    <name type="common">Tanaka's snailfish</name>
    <dbReference type="NCBI Taxonomy" id="230148"/>
    <lineage>
        <taxon>Eukaryota</taxon>
        <taxon>Metazoa</taxon>
        <taxon>Chordata</taxon>
        <taxon>Craniata</taxon>
        <taxon>Vertebrata</taxon>
        <taxon>Euteleostomi</taxon>
        <taxon>Actinopterygii</taxon>
        <taxon>Neopterygii</taxon>
        <taxon>Teleostei</taxon>
        <taxon>Neoteleostei</taxon>
        <taxon>Acanthomorphata</taxon>
        <taxon>Eupercaria</taxon>
        <taxon>Perciformes</taxon>
        <taxon>Cottioidei</taxon>
        <taxon>Cottales</taxon>
        <taxon>Liparidae</taxon>
        <taxon>Liparis</taxon>
    </lineage>
</organism>
<dbReference type="EMBL" id="SRLO01000273">
    <property type="protein sequence ID" value="TNN63395.1"/>
    <property type="molecule type" value="Genomic_DNA"/>
</dbReference>
<feature type="region of interest" description="Disordered" evidence="1">
    <location>
        <begin position="1"/>
        <end position="82"/>
    </location>
</feature>
<protein>
    <submittedName>
        <fullName evidence="2">Uncharacterized protein</fullName>
    </submittedName>
</protein>
<dbReference type="AlphaFoldDB" id="A0A4Z2HDQ5"/>
<evidence type="ECO:0000313" key="3">
    <source>
        <dbReference type="Proteomes" id="UP000314294"/>
    </source>
</evidence>
<sequence length="175" mass="18832">MELNDDDVAAWGGRGVEVEELHDRDIQTWGVEEEGEVEDGGDKDDDKDDEEEEAAGKPRGRKGLYLQSPAARDRANSNQPGEGISALRARHEQTEDGAATKQVLRAEVAVVLGGRNKMLADPSAAGEVVACLAECGTITVCAWCEGVKFQTHEGLTRLIAGEGRNTWVESTVDLV</sequence>
<comment type="caution">
    <text evidence="2">The sequence shown here is derived from an EMBL/GenBank/DDBJ whole genome shotgun (WGS) entry which is preliminary data.</text>
</comment>
<evidence type="ECO:0000256" key="1">
    <source>
        <dbReference type="SAM" id="MobiDB-lite"/>
    </source>
</evidence>
<name>A0A4Z2HDQ5_9TELE</name>
<feature type="compositionally biased region" description="Acidic residues" evidence="1">
    <location>
        <begin position="31"/>
        <end position="53"/>
    </location>
</feature>
<keyword evidence="3" id="KW-1185">Reference proteome</keyword>
<dbReference type="Proteomes" id="UP000314294">
    <property type="component" value="Unassembled WGS sequence"/>
</dbReference>
<reference evidence="2 3" key="1">
    <citation type="submission" date="2019-03" db="EMBL/GenBank/DDBJ databases">
        <title>First draft genome of Liparis tanakae, snailfish: a comprehensive survey of snailfish specific genes.</title>
        <authorList>
            <person name="Kim W."/>
            <person name="Song I."/>
            <person name="Jeong J.-H."/>
            <person name="Kim D."/>
            <person name="Kim S."/>
            <person name="Ryu S."/>
            <person name="Song J.Y."/>
            <person name="Lee S.K."/>
        </authorList>
    </citation>
    <scope>NUCLEOTIDE SEQUENCE [LARGE SCALE GENOMIC DNA]</scope>
    <source>
        <tissue evidence="2">Muscle</tissue>
    </source>
</reference>